<organism evidence="1 2">
    <name type="scientific">Fredinandcohnia salidurans</name>
    <dbReference type="NCBI Taxonomy" id="2595041"/>
    <lineage>
        <taxon>Bacteria</taxon>
        <taxon>Bacillati</taxon>
        <taxon>Bacillota</taxon>
        <taxon>Bacilli</taxon>
        <taxon>Bacillales</taxon>
        <taxon>Bacillaceae</taxon>
        <taxon>Fredinandcohnia</taxon>
    </lineage>
</organism>
<dbReference type="RefSeq" id="WP_388042060.1">
    <property type="nucleotide sequence ID" value="NZ_JBHUEK010000034.1"/>
</dbReference>
<comment type="caution">
    <text evidence="1">The sequence shown here is derived from an EMBL/GenBank/DDBJ whole genome shotgun (WGS) entry which is preliminary data.</text>
</comment>
<dbReference type="InterPro" id="IPR045941">
    <property type="entry name" value="DUF6361"/>
</dbReference>
<keyword evidence="2" id="KW-1185">Reference proteome</keyword>
<sequence length="398" mass="46592">MVNPLQIGWIDYSNEHRNKVMAILDLLAQKGAVDELGIGMIRDGFSDTFFPGTSTLQTRAKYFFIVPYLVMELEKDSFSSHNQFLNKLSQQELELIDILKQGKDLDGIIGGRSGKKLKRKPSSIYWNGLRKFEIFKYENLTLDNYAKSVFAMKKNKQALKSLGDEETDDIDAGNEYYGTFWHCLLPDRDWKENLQIKLTRQEAEFLKQRITLSSKTEHSLFAYLLHQDPEKQKLVESFEMIGEVFDLPDHIRRMYQLANKFNKFISGANIRYNVILSKQENEDAVEEWEKWLSSSFVKNEFSSFPYLEVLSLLHIDRRNIRLKNFLRDWQKLAIDGDVDEIDNLLINREVELKSKDRAKLYNSKAFSYDGKWVGIRSLDYRFRVAKAIINDILDGLEE</sequence>
<reference evidence="2" key="1">
    <citation type="journal article" date="2019" name="Int. J. Syst. Evol. Microbiol.">
        <title>The Global Catalogue of Microorganisms (GCM) 10K type strain sequencing project: providing services to taxonomists for standard genome sequencing and annotation.</title>
        <authorList>
            <consortium name="The Broad Institute Genomics Platform"/>
            <consortium name="The Broad Institute Genome Sequencing Center for Infectious Disease"/>
            <person name="Wu L."/>
            <person name="Ma J."/>
        </authorList>
    </citation>
    <scope>NUCLEOTIDE SEQUENCE [LARGE SCALE GENOMIC DNA]</scope>
    <source>
        <strain evidence="2">CCUG 15531</strain>
    </source>
</reference>
<accession>A0ABW4MUS7</accession>
<evidence type="ECO:0000313" key="2">
    <source>
        <dbReference type="Proteomes" id="UP001597227"/>
    </source>
</evidence>
<dbReference type="EMBL" id="JBHUEK010000034">
    <property type="protein sequence ID" value="MFD1781635.1"/>
    <property type="molecule type" value="Genomic_DNA"/>
</dbReference>
<proteinExistence type="predicted"/>
<gene>
    <name evidence="1" type="ORF">ACFSFW_23595</name>
</gene>
<protein>
    <submittedName>
        <fullName evidence="1">DUF6361 family protein</fullName>
    </submittedName>
</protein>
<name>A0ABW4MUS7_9BACI</name>
<dbReference type="Pfam" id="PF19888">
    <property type="entry name" value="DUF6361"/>
    <property type="match status" value="1"/>
</dbReference>
<dbReference type="Proteomes" id="UP001597227">
    <property type="component" value="Unassembled WGS sequence"/>
</dbReference>
<evidence type="ECO:0000313" key="1">
    <source>
        <dbReference type="EMBL" id="MFD1781635.1"/>
    </source>
</evidence>